<organism evidence="1 2">
    <name type="scientific">Terrisporobacter mayombei</name>
    <dbReference type="NCBI Taxonomy" id="1541"/>
    <lineage>
        <taxon>Bacteria</taxon>
        <taxon>Bacillati</taxon>
        <taxon>Bacillota</taxon>
        <taxon>Clostridia</taxon>
        <taxon>Peptostreptococcales</taxon>
        <taxon>Peptostreptococcaceae</taxon>
        <taxon>Terrisporobacter</taxon>
    </lineage>
</organism>
<evidence type="ECO:0000313" key="1">
    <source>
        <dbReference type="EMBL" id="WMT80656.1"/>
    </source>
</evidence>
<proteinExistence type="predicted"/>
<keyword evidence="2" id="KW-1185">Reference proteome</keyword>
<reference evidence="1 2" key="1">
    <citation type="submission" date="2022-07" db="EMBL/GenBank/DDBJ databases">
        <title>Genome sequence of Terrisporobacter mayombei DSM6539.</title>
        <authorList>
            <person name="Boeer T."/>
            <person name="Bengelsdorf F.R."/>
            <person name="Daniel R."/>
            <person name="Poehlein A."/>
        </authorList>
    </citation>
    <scope>NUCLEOTIDE SEQUENCE [LARGE SCALE GENOMIC DNA]</scope>
    <source>
        <strain evidence="1 2">DSM 6539</strain>
    </source>
</reference>
<dbReference type="Proteomes" id="UP001235030">
    <property type="component" value="Chromosome"/>
</dbReference>
<name>A0ABY9PZ94_9FIRM</name>
<evidence type="ECO:0000313" key="2">
    <source>
        <dbReference type="Proteomes" id="UP001235030"/>
    </source>
</evidence>
<gene>
    <name evidence="1" type="ORF">TEMA_09770</name>
</gene>
<dbReference type="RefSeq" id="WP_228104884.1">
    <property type="nucleotide sequence ID" value="NZ_CP101637.1"/>
</dbReference>
<protein>
    <submittedName>
        <fullName evidence="1">Uncharacterized protein</fullName>
    </submittedName>
</protein>
<sequence>MKLPNGYEQGKGKEKLALTVKMTETDIFKAFFREYRIILEDERIDKSIRLEYNDRFNMIINETCDREVVKDGVKENILNE</sequence>
<accession>A0ABY9PZ94</accession>
<dbReference type="EMBL" id="CP101637">
    <property type="protein sequence ID" value="WMT80656.1"/>
    <property type="molecule type" value="Genomic_DNA"/>
</dbReference>